<sequence>MFARLFSVGKTAPPEPAPATRRLDEESPDDDDVEIGVGDAEDFVSVASDDDRPLPGLVTRDEAGFYQLEESDDDGTPTAQENVPAKATNPRPPPLRPHEQSSVDPIAPLAVRSGCPRQGPGPVNGRGGRIRAAPSYRYGPSVAPSTLTTPRVVLRPRLPQRGRWAPPGGLRVPPTRPVEPAPVRPPPVRPSGSTLVPSTPSRSDEPLDWRKVPPLFPKKPAQPAPSTTSRTVTPTVGGCPPSSVPSTVHDLGLTFAPSNKFDYAHLIPKYVEAPTHAARYGWLWKWARRDDTATTKHWRSVLECELEALGETCYAKLQGKYAINHPVAAGLIHDDVIDTPLNGRVLLCTGVLNTPAPMTFESDDSQSWAPSAAALLRYCYCCQTAPHLVTLHTVGSRPSSPSMNAANIYFCCSHHAEAGLQRLLRCGFTFPYRPDGYLFFARSLKAFVSPYRDDTGDLSGLSLGEARMCLLWAHTRQRSVRAGFPSAGFEIEDDEWILTTSQQVAEAGVAARTRPLAARLGQVGEQLDEAFRDILQVADAYSVNVGALEQTLASRKRPWSSDCLLMLIGSFDLGLRNGVKLGGEIGLPLAHVLVYACLEKTSTSLVYACLHLSGVFPL</sequence>
<evidence type="ECO:0000313" key="2">
    <source>
        <dbReference type="EMBL" id="KAF4689889.1"/>
    </source>
</evidence>
<reference evidence="2 3" key="1">
    <citation type="submission" date="2020-04" db="EMBL/GenBank/DDBJ databases">
        <title>Perkinsus olseni comparative genomics.</title>
        <authorList>
            <person name="Bogema D.R."/>
        </authorList>
    </citation>
    <scope>NUCLEOTIDE SEQUENCE [LARGE SCALE GENOMIC DNA]</scope>
    <source>
        <strain evidence="2">00978-12</strain>
    </source>
</reference>
<evidence type="ECO:0000313" key="3">
    <source>
        <dbReference type="Proteomes" id="UP000541610"/>
    </source>
</evidence>
<feature type="compositionally biased region" description="Low complexity" evidence="1">
    <location>
        <begin position="225"/>
        <end position="238"/>
    </location>
</feature>
<dbReference type="EMBL" id="JABANP010000112">
    <property type="protein sequence ID" value="KAF4689889.1"/>
    <property type="molecule type" value="Genomic_DNA"/>
</dbReference>
<name>A0A7J6P1A8_PEROL</name>
<feature type="compositionally biased region" description="Polar residues" evidence="1">
    <location>
        <begin position="191"/>
        <end position="201"/>
    </location>
</feature>
<proteinExistence type="predicted"/>
<dbReference type="AlphaFoldDB" id="A0A7J6P1A8"/>
<protein>
    <submittedName>
        <fullName evidence="2">Uncharacterized protein</fullName>
    </submittedName>
</protein>
<feature type="compositionally biased region" description="Pro residues" evidence="1">
    <location>
        <begin position="214"/>
        <end position="223"/>
    </location>
</feature>
<accession>A0A7J6P1A8</accession>
<comment type="caution">
    <text evidence="2">The sequence shown here is derived from an EMBL/GenBank/DDBJ whole genome shotgun (WGS) entry which is preliminary data.</text>
</comment>
<feature type="region of interest" description="Disordered" evidence="1">
    <location>
        <begin position="1"/>
        <end position="241"/>
    </location>
</feature>
<organism evidence="2 3">
    <name type="scientific">Perkinsus olseni</name>
    <name type="common">Perkinsus atlanticus</name>
    <dbReference type="NCBI Taxonomy" id="32597"/>
    <lineage>
        <taxon>Eukaryota</taxon>
        <taxon>Sar</taxon>
        <taxon>Alveolata</taxon>
        <taxon>Perkinsozoa</taxon>
        <taxon>Perkinsea</taxon>
        <taxon>Perkinsida</taxon>
        <taxon>Perkinsidae</taxon>
        <taxon>Perkinsus</taxon>
    </lineage>
</organism>
<feature type="compositionally biased region" description="Acidic residues" evidence="1">
    <location>
        <begin position="26"/>
        <end position="42"/>
    </location>
</feature>
<dbReference type="Proteomes" id="UP000541610">
    <property type="component" value="Unassembled WGS sequence"/>
</dbReference>
<feature type="compositionally biased region" description="Basic and acidic residues" evidence="1">
    <location>
        <begin position="49"/>
        <end position="63"/>
    </location>
</feature>
<evidence type="ECO:0000256" key="1">
    <source>
        <dbReference type="SAM" id="MobiDB-lite"/>
    </source>
</evidence>
<feature type="compositionally biased region" description="Low complexity" evidence="1">
    <location>
        <begin position="146"/>
        <end position="159"/>
    </location>
</feature>
<gene>
    <name evidence="2" type="ORF">FOZ60_000992</name>
</gene>
<feature type="compositionally biased region" description="Pro residues" evidence="1">
    <location>
        <begin position="174"/>
        <end position="189"/>
    </location>
</feature>
<feature type="compositionally biased region" description="Basic and acidic residues" evidence="1">
    <location>
        <begin position="202"/>
        <end position="211"/>
    </location>
</feature>